<dbReference type="Gene3D" id="2.60.120.260">
    <property type="entry name" value="Galactose-binding domain-like"/>
    <property type="match status" value="1"/>
</dbReference>
<dbReference type="Pfam" id="PF00754">
    <property type="entry name" value="F5_F8_type_C"/>
    <property type="match status" value="1"/>
</dbReference>
<keyword evidence="2" id="KW-1133">Transmembrane helix</keyword>
<dbReference type="Pfam" id="PF07583">
    <property type="entry name" value="PSCyt2"/>
    <property type="match status" value="1"/>
</dbReference>
<dbReference type="InterPro" id="IPR036909">
    <property type="entry name" value="Cyt_c-like_dom_sf"/>
</dbReference>
<dbReference type="Pfam" id="PF07587">
    <property type="entry name" value="PSD1"/>
    <property type="match status" value="1"/>
</dbReference>
<dbReference type="AlphaFoldDB" id="A0A2S8FYR2"/>
<keyword evidence="2" id="KW-0812">Transmembrane</keyword>
<accession>A0A2S8FYR2</accession>
<dbReference type="Proteomes" id="UP000238322">
    <property type="component" value="Unassembled WGS sequence"/>
</dbReference>
<organism evidence="4 5">
    <name type="scientific">Blastopirellula marina</name>
    <dbReference type="NCBI Taxonomy" id="124"/>
    <lineage>
        <taxon>Bacteria</taxon>
        <taxon>Pseudomonadati</taxon>
        <taxon>Planctomycetota</taxon>
        <taxon>Planctomycetia</taxon>
        <taxon>Pirellulales</taxon>
        <taxon>Pirellulaceae</taxon>
        <taxon>Blastopirellula</taxon>
    </lineage>
</organism>
<evidence type="ECO:0000256" key="1">
    <source>
        <dbReference type="SAM" id="MobiDB-lite"/>
    </source>
</evidence>
<name>A0A2S8FYR2_9BACT</name>
<dbReference type="InterPro" id="IPR022655">
    <property type="entry name" value="DUF1553"/>
</dbReference>
<dbReference type="PANTHER" id="PTHR35889:SF3">
    <property type="entry name" value="F-BOX DOMAIN-CONTAINING PROTEIN"/>
    <property type="match status" value="1"/>
</dbReference>
<feature type="region of interest" description="Disordered" evidence="1">
    <location>
        <begin position="449"/>
        <end position="475"/>
    </location>
</feature>
<keyword evidence="2" id="KW-0472">Membrane</keyword>
<dbReference type="PANTHER" id="PTHR35889">
    <property type="entry name" value="CYCLOINULO-OLIGOSACCHARIDE FRUCTANOTRANSFERASE-RELATED"/>
    <property type="match status" value="1"/>
</dbReference>
<dbReference type="SUPFAM" id="SSF46626">
    <property type="entry name" value="Cytochrome c"/>
    <property type="match status" value="1"/>
</dbReference>
<dbReference type="GO" id="GO:0020037">
    <property type="term" value="F:heme binding"/>
    <property type="evidence" value="ECO:0007669"/>
    <property type="project" value="InterPro"/>
</dbReference>
<feature type="domain" description="F5/8 type C" evidence="3">
    <location>
        <begin position="654"/>
        <end position="755"/>
    </location>
</feature>
<dbReference type="InterPro" id="IPR011429">
    <property type="entry name" value="Cyt_c_Planctomycete-type"/>
</dbReference>
<dbReference type="PROSITE" id="PS50022">
    <property type="entry name" value="FA58C_3"/>
    <property type="match status" value="1"/>
</dbReference>
<dbReference type="InterPro" id="IPR000421">
    <property type="entry name" value="FA58C"/>
</dbReference>
<gene>
    <name evidence="4" type="ORF">C5Y83_05175</name>
</gene>
<feature type="transmembrane region" description="Helical" evidence="2">
    <location>
        <begin position="21"/>
        <end position="40"/>
    </location>
</feature>
<dbReference type="EMBL" id="PUHY01000005">
    <property type="protein sequence ID" value="PQO37338.1"/>
    <property type="molecule type" value="Genomic_DNA"/>
</dbReference>
<sequence>MSHLKIVVILRLSIRKNAPMIRLTLTICFSLFGGVLLMAGELPEPSEKQVDFEQDIAPILTAKCHDCHGADVQEGNLRLDRKASLLRGGDSGEPGVVVGKSAESHLIRLVAGLEADLRMPPDEGDALSADQISLLRAWVDQGATWPGPNGVVEQQRRTTDHWAFQPVQEIETPKVAGDWAKNPIDQFICAKLNENGLVPSPPADRRTLIRRMSLDVLGLPVEPESVDAFMGNQDPAAVDQLIESLLTSRHYGERWATHWLDLVRFAETYGFETNRERPGAWPYRDYVIDSLNADKPYDQFICEQIAGDSFGNRIGLGYLVAGPNDIVKSPDINLTLMQRQNELDDMINTTSTTFLGLTVGCARCHNHKFDPILQTDYYSMQAIFAGVQHADMKLPLSEEQQEEAESLRQKIASIEQQLSEYLRPQESGQFVMIDDAVETAGDRVKPLSQLAGKGVNHPGTQRGQADDPGDANRNANVSGGKYSWWKHKPEEAVLAWQPHVEGKYRVWLSWGCGYDTHCQDARYVIDRNGDPQTREDWEIIAIVNQQQFADGEVQLKSQPMWSGFYNASIADLDANDQILLVGGKTGTALTADVMLLEKVNDSNATAPAKPIFREAVQATGNIEKLSPTTAKLVRFTIEATNGGQPCLDELAIFSAGKNVALASEGGKPTASGSLSGYPIHKLEHINDGKSSNRHSWISDTNGTGWVQIELKEAFPIERIEWARDREGHYADRLATSYRIEASLDGVQWKTIASSSDRLPLASPQPAAEWLYRFDELAADEAIVGRALLADLKIARTQLENATTPRTVYAGNYIQPGPTHRLYRGEALAKREEVAPNAPEIFTDLELAKDSPEAERRKQLAEWIASPENPLTARVLVNRIWQFHFGRGLVDTPSDFGEAGVPPTHPQLLDWLAEELVKSGWSMKHIHRLILSSATYQQSSHPNAEALKVDGGTRLLWRYPPRRLEAEPIRDSILAVSGVLDLRMGGPGFSGFEVEPENVRHYHPKKSFGPDDWRRMVYMTKVRMEKDAVFGLFDCPDSATSVAKRSRSTTPLQALNLFNSSFLLQQAELFAERLEGEGTSLDQRIVRAFEFCYARQPSAEELAASREFVQQQGLNSFCRALLNSNEFLFIQ</sequence>
<evidence type="ECO:0000256" key="2">
    <source>
        <dbReference type="SAM" id="Phobius"/>
    </source>
</evidence>
<comment type="caution">
    <text evidence="4">The sequence shown here is derived from an EMBL/GenBank/DDBJ whole genome shotgun (WGS) entry which is preliminary data.</text>
</comment>
<dbReference type="InterPro" id="IPR008979">
    <property type="entry name" value="Galactose-bd-like_sf"/>
</dbReference>
<dbReference type="SUPFAM" id="SSF49785">
    <property type="entry name" value="Galactose-binding domain-like"/>
    <property type="match status" value="1"/>
</dbReference>
<dbReference type="InterPro" id="IPR011444">
    <property type="entry name" value="DUF1549"/>
</dbReference>
<evidence type="ECO:0000259" key="3">
    <source>
        <dbReference type="PROSITE" id="PS50022"/>
    </source>
</evidence>
<protein>
    <recommendedName>
        <fullName evidence="3">F5/8 type C domain-containing protein</fullName>
    </recommendedName>
</protein>
<dbReference type="GO" id="GO:0009055">
    <property type="term" value="F:electron transfer activity"/>
    <property type="evidence" value="ECO:0007669"/>
    <property type="project" value="InterPro"/>
</dbReference>
<dbReference type="Pfam" id="PF07635">
    <property type="entry name" value="PSCyt1"/>
    <property type="match status" value="1"/>
</dbReference>
<proteinExistence type="predicted"/>
<reference evidence="4 5" key="1">
    <citation type="submission" date="2018-02" db="EMBL/GenBank/DDBJ databases">
        <title>Comparative genomes isolates from brazilian mangrove.</title>
        <authorList>
            <person name="Araujo J.E."/>
            <person name="Taketani R.G."/>
            <person name="Silva M.C.P."/>
            <person name="Loureco M.V."/>
            <person name="Andreote F.D."/>
        </authorList>
    </citation>
    <scope>NUCLEOTIDE SEQUENCE [LARGE SCALE GENOMIC DNA]</scope>
    <source>
        <strain evidence="4 5">Hex-1 MGV</strain>
    </source>
</reference>
<evidence type="ECO:0000313" key="5">
    <source>
        <dbReference type="Proteomes" id="UP000238322"/>
    </source>
</evidence>
<evidence type="ECO:0000313" key="4">
    <source>
        <dbReference type="EMBL" id="PQO37338.1"/>
    </source>
</evidence>